<reference evidence="1 2" key="1">
    <citation type="journal article" date="2016" name="Mol. Biol. Evol.">
        <title>Comparative Genomics of Early-Diverging Mushroom-Forming Fungi Provides Insights into the Origins of Lignocellulose Decay Capabilities.</title>
        <authorList>
            <person name="Nagy L.G."/>
            <person name="Riley R."/>
            <person name="Tritt A."/>
            <person name="Adam C."/>
            <person name="Daum C."/>
            <person name="Floudas D."/>
            <person name="Sun H."/>
            <person name="Yadav J.S."/>
            <person name="Pangilinan J."/>
            <person name="Larsson K.H."/>
            <person name="Matsuura K."/>
            <person name="Barry K."/>
            <person name="Labutti K."/>
            <person name="Kuo R."/>
            <person name="Ohm R.A."/>
            <person name="Bhattacharya S.S."/>
            <person name="Shirouzu T."/>
            <person name="Yoshinaga Y."/>
            <person name="Martin F.M."/>
            <person name="Grigoriev I.V."/>
            <person name="Hibbett D.S."/>
        </authorList>
    </citation>
    <scope>NUCLEOTIDE SEQUENCE [LARGE SCALE GENOMIC DNA]</scope>
    <source>
        <strain evidence="1 2">L-15889</strain>
    </source>
</reference>
<dbReference type="EMBL" id="KV429033">
    <property type="protein sequence ID" value="KZT74389.1"/>
    <property type="molecule type" value="Genomic_DNA"/>
</dbReference>
<dbReference type="AlphaFoldDB" id="A0A165U4J1"/>
<protein>
    <submittedName>
        <fullName evidence="1">Uncharacterized protein</fullName>
    </submittedName>
</protein>
<dbReference type="STRING" id="1314783.A0A165U4J1"/>
<proteinExistence type="predicted"/>
<name>A0A165U4J1_9APHY</name>
<gene>
    <name evidence="1" type="ORF">DAEQUDRAFT_190927</name>
</gene>
<accession>A0A165U4J1</accession>
<organism evidence="1 2">
    <name type="scientific">Daedalea quercina L-15889</name>
    <dbReference type="NCBI Taxonomy" id="1314783"/>
    <lineage>
        <taxon>Eukaryota</taxon>
        <taxon>Fungi</taxon>
        <taxon>Dikarya</taxon>
        <taxon>Basidiomycota</taxon>
        <taxon>Agaricomycotina</taxon>
        <taxon>Agaricomycetes</taxon>
        <taxon>Polyporales</taxon>
        <taxon>Fomitopsis</taxon>
    </lineage>
</organism>
<evidence type="ECO:0000313" key="1">
    <source>
        <dbReference type="EMBL" id="KZT74389.1"/>
    </source>
</evidence>
<evidence type="ECO:0000313" key="2">
    <source>
        <dbReference type="Proteomes" id="UP000076727"/>
    </source>
</evidence>
<sequence>MAARGRGKMTEVDASSLNNVERLILCQAVYEYGSDSWPEVARVLSTHPIILRPKLFNAQVSNSHFAVVRLAEVALVSRRVL</sequence>
<dbReference type="OrthoDB" id="1742084at2759"/>
<dbReference type="Proteomes" id="UP000076727">
    <property type="component" value="Unassembled WGS sequence"/>
</dbReference>
<keyword evidence="2" id="KW-1185">Reference proteome</keyword>